<dbReference type="PROSITE" id="PS51257">
    <property type="entry name" value="PROKAR_LIPOPROTEIN"/>
    <property type="match status" value="1"/>
</dbReference>
<dbReference type="EMBL" id="JAEMEF010000006">
    <property type="protein sequence ID" value="MBL7559918.1"/>
    <property type="molecule type" value="Genomic_DNA"/>
</dbReference>
<dbReference type="RefSeq" id="WP_054850680.1">
    <property type="nucleotide sequence ID" value="NZ_JAEMEF010000006.1"/>
</dbReference>
<dbReference type="Proteomes" id="UP000605013">
    <property type="component" value="Unassembled WGS sequence"/>
</dbReference>
<proteinExistence type="predicted"/>
<evidence type="ECO:0008006" key="3">
    <source>
        <dbReference type="Google" id="ProtNLM"/>
    </source>
</evidence>
<sequence>MRTEVINQVDKMIKKVILAILLVGSVSCRNSNQSTGKNSVKIKSVATLEKENNVIKKESISPCFNEAEITKLNSFFKGLEKNINNVDQTLIELPKEFRVELKKRYLDRTCQARENLKKKSCDTLLYFFDCSEIFDDGEEEHFVESTYWYDIVKKDGKVKILSSGGAG</sequence>
<accession>A0ABS1WLD0</accession>
<protein>
    <recommendedName>
        <fullName evidence="3">Lipoprotein</fullName>
    </recommendedName>
</protein>
<gene>
    <name evidence="1" type="ORF">JAO71_08900</name>
</gene>
<organism evidence="1 2">
    <name type="scientific">Olleya sediminilitoris</name>
    <dbReference type="NCBI Taxonomy" id="2795739"/>
    <lineage>
        <taxon>Bacteria</taxon>
        <taxon>Pseudomonadati</taxon>
        <taxon>Bacteroidota</taxon>
        <taxon>Flavobacteriia</taxon>
        <taxon>Flavobacteriales</taxon>
        <taxon>Flavobacteriaceae</taxon>
    </lineage>
</organism>
<reference evidence="1 2" key="1">
    <citation type="submission" date="2020-12" db="EMBL/GenBank/DDBJ databases">
        <title>Olleya sediminilitoris sp. nov., isolated from a tidal flat.</title>
        <authorList>
            <person name="Park S."/>
            <person name="Yoon J.-H."/>
        </authorList>
    </citation>
    <scope>NUCLEOTIDE SEQUENCE [LARGE SCALE GENOMIC DNA]</scope>
    <source>
        <strain evidence="1 2">YSTF-M6</strain>
    </source>
</reference>
<evidence type="ECO:0000313" key="1">
    <source>
        <dbReference type="EMBL" id="MBL7559918.1"/>
    </source>
</evidence>
<keyword evidence="2" id="KW-1185">Reference proteome</keyword>
<name>A0ABS1WLD0_9FLAO</name>
<evidence type="ECO:0000313" key="2">
    <source>
        <dbReference type="Proteomes" id="UP000605013"/>
    </source>
</evidence>
<comment type="caution">
    <text evidence="1">The sequence shown here is derived from an EMBL/GenBank/DDBJ whole genome shotgun (WGS) entry which is preliminary data.</text>
</comment>